<dbReference type="GO" id="GO:0005737">
    <property type="term" value="C:cytoplasm"/>
    <property type="evidence" value="ECO:0007669"/>
    <property type="project" value="TreeGrafter"/>
</dbReference>
<dbReference type="EMBL" id="GL348715">
    <property type="protein sequence ID" value="EFH60484.1"/>
    <property type="molecule type" value="Genomic_DNA"/>
</dbReference>
<dbReference type="PANTHER" id="PTHR13620:SF59">
    <property type="entry name" value="POLYNUCLEOTIDYL TRANSFERASE, RIBONUCLEASE H-LIKE SUPERFAMILY PROTEIN"/>
    <property type="match status" value="1"/>
</dbReference>
<dbReference type="InterPro" id="IPR012337">
    <property type="entry name" value="RNaseH-like_sf"/>
</dbReference>
<proteinExistence type="predicted"/>
<evidence type="ECO:0008006" key="5">
    <source>
        <dbReference type="Google" id="ProtNLM"/>
    </source>
</evidence>
<keyword evidence="2" id="KW-0378">Hydrolase</keyword>
<dbReference type="FunFam" id="3.30.420.10:FF:000149">
    <property type="entry name" value="Polynucleotidyl transferase, ribonuclease H-like superfamily protein"/>
    <property type="match status" value="1"/>
</dbReference>
<sequence length="215" mass="24794">MAPSISTIRNYYTHQEYSVDFFGEELIVNVTRTPSVIRKWINNVHFFNRFTSHPLVVGLGVYWTLPGHYADPPPESYNRPADTLQLCVGTRCIIIQLSHCDHVPYALHNFLASYTHVGVWNSQDATKLEQCRHQLKIGKLLDIRRFVEGSRGSLRGCSFEEIFEECMGYRGVRLDPEVSTSDWSVYDLCEDQILQASIDVYVCFKLGVRARLWEV</sequence>
<keyword evidence="1" id="KW-0540">Nuclease</keyword>
<dbReference type="OrthoDB" id="10261556at2759"/>
<keyword evidence="4" id="KW-1185">Reference proteome</keyword>
<evidence type="ECO:0000256" key="2">
    <source>
        <dbReference type="ARBA" id="ARBA00022801"/>
    </source>
</evidence>
<dbReference type="GO" id="GO:0008408">
    <property type="term" value="F:3'-5' exonuclease activity"/>
    <property type="evidence" value="ECO:0007669"/>
    <property type="project" value="TreeGrafter"/>
</dbReference>
<dbReference type="CDD" id="cd06141">
    <property type="entry name" value="WRN_exo"/>
    <property type="match status" value="1"/>
</dbReference>
<dbReference type="eggNOG" id="KOG4373">
    <property type="taxonomic scope" value="Eukaryota"/>
</dbReference>
<organism evidence="4">
    <name type="scientific">Arabidopsis lyrata subsp. lyrata</name>
    <name type="common">Lyre-leaved rock-cress</name>
    <dbReference type="NCBI Taxonomy" id="81972"/>
    <lineage>
        <taxon>Eukaryota</taxon>
        <taxon>Viridiplantae</taxon>
        <taxon>Streptophyta</taxon>
        <taxon>Embryophyta</taxon>
        <taxon>Tracheophyta</taxon>
        <taxon>Spermatophyta</taxon>
        <taxon>Magnoliopsida</taxon>
        <taxon>eudicotyledons</taxon>
        <taxon>Gunneridae</taxon>
        <taxon>Pentapetalae</taxon>
        <taxon>rosids</taxon>
        <taxon>malvids</taxon>
        <taxon>Brassicales</taxon>
        <taxon>Brassicaceae</taxon>
        <taxon>Camelineae</taxon>
        <taxon>Arabidopsis</taxon>
    </lineage>
</organism>
<dbReference type="GO" id="GO:0003676">
    <property type="term" value="F:nucleic acid binding"/>
    <property type="evidence" value="ECO:0007669"/>
    <property type="project" value="InterPro"/>
</dbReference>
<accession>D7L4K8</accession>
<dbReference type="InterPro" id="IPR051132">
    <property type="entry name" value="3-5_Exonuclease_domain"/>
</dbReference>
<name>D7L4K8_ARALL</name>
<dbReference type="Gramene" id="scaffold_304423.1">
    <property type="protein sequence ID" value="scaffold_304423.1"/>
    <property type="gene ID" value="scaffold_304423.1"/>
</dbReference>
<dbReference type="PANTHER" id="PTHR13620">
    <property type="entry name" value="3-5 EXONUCLEASE"/>
    <property type="match status" value="1"/>
</dbReference>
<protein>
    <recommendedName>
        <fullName evidence="5">3'-5' exonuclease domain-containing protein</fullName>
    </recommendedName>
</protein>
<dbReference type="AlphaFoldDB" id="D7L4K8"/>
<dbReference type="Proteomes" id="UP000008694">
    <property type="component" value="Unassembled WGS sequence"/>
</dbReference>
<evidence type="ECO:0000313" key="4">
    <source>
        <dbReference type="Proteomes" id="UP000008694"/>
    </source>
</evidence>
<dbReference type="KEGG" id="aly:9322373"/>
<dbReference type="Gene3D" id="3.30.420.10">
    <property type="entry name" value="Ribonuclease H-like superfamily/Ribonuclease H"/>
    <property type="match status" value="1"/>
</dbReference>
<dbReference type="GO" id="GO:0005634">
    <property type="term" value="C:nucleus"/>
    <property type="evidence" value="ECO:0007669"/>
    <property type="project" value="TreeGrafter"/>
</dbReference>
<evidence type="ECO:0000313" key="3">
    <source>
        <dbReference type="EMBL" id="EFH60484.1"/>
    </source>
</evidence>
<dbReference type="InterPro" id="IPR036397">
    <property type="entry name" value="RNaseH_sf"/>
</dbReference>
<reference evidence="4" key="1">
    <citation type="journal article" date="2011" name="Nat. Genet.">
        <title>The Arabidopsis lyrata genome sequence and the basis of rapid genome size change.</title>
        <authorList>
            <person name="Hu T.T."/>
            <person name="Pattyn P."/>
            <person name="Bakker E.G."/>
            <person name="Cao J."/>
            <person name="Cheng J.-F."/>
            <person name="Clark R.M."/>
            <person name="Fahlgren N."/>
            <person name="Fawcett J.A."/>
            <person name="Grimwood J."/>
            <person name="Gundlach H."/>
            <person name="Haberer G."/>
            <person name="Hollister J.D."/>
            <person name="Ossowski S."/>
            <person name="Ottilar R.P."/>
            <person name="Salamov A.A."/>
            <person name="Schneeberger K."/>
            <person name="Spannagl M."/>
            <person name="Wang X."/>
            <person name="Yang L."/>
            <person name="Nasrallah M.E."/>
            <person name="Bergelson J."/>
            <person name="Carrington J.C."/>
            <person name="Gaut B.S."/>
            <person name="Schmutz J."/>
            <person name="Mayer K.F.X."/>
            <person name="Van de Peer Y."/>
            <person name="Grigoriev I.V."/>
            <person name="Nordborg M."/>
            <person name="Weigel D."/>
            <person name="Guo Y.-L."/>
        </authorList>
    </citation>
    <scope>NUCLEOTIDE SEQUENCE [LARGE SCALE GENOMIC DNA]</scope>
    <source>
        <strain evidence="4">cv. MN47</strain>
    </source>
</reference>
<dbReference type="HOGENOM" id="CLU_049674_4_1_1"/>
<evidence type="ECO:0000256" key="1">
    <source>
        <dbReference type="ARBA" id="ARBA00022722"/>
    </source>
</evidence>
<dbReference type="STRING" id="81972.D7L4K8"/>
<gene>
    <name evidence="3" type="ORF">ARALYDRAFT_900453</name>
</gene>
<dbReference type="SUPFAM" id="SSF53098">
    <property type="entry name" value="Ribonuclease H-like"/>
    <property type="match status" value="1"/>
</dbReference>